<dbReference type="Pfam" id="PF01638">
    <property type="entry name" value="HxlR"/>
    <property type="match status" value="1"/>
</dbReference>
<evidence type="ECO:0000256" key="2">
    <source>
        <dbReference type="ARBA" id="ARBA00023125"/>
    </source>
</evidence>
<sequence length="170" mass="18673">MTTPVSNDNHRYMENRTATLQEGTKPSAGHTDVTHEENTATFGDDFGDMPPGHSPAACPAVTDVLSRVGDKWSMQVVMQLGFGSMRFNQLKREIDGISQRMLTRTLRGLERDGLVSRKVTPSVPPRVDYALTGLGWSLRNPVAALGDWAVANKDAIIGARTEYDLREDEG</sequence>
<gene>
    <name evidence="5" type="ORF">GCM10010990_37170</name>
</gene>
<dbReference type="SUPFAM" id="SSF46785">
    <property type="entry name" value="Winged helix' DNA-binding domain"/>
    <property type="match status" value="1"/>
</dbReference>
<dbReference type="InterPro" id="IPR002577">
    <property type="entry name" value="HTH_HxlR"/>
</dbReference>
<proteinExistence type="predicted"/>
<reference evidence="5" key="1">
    <citation type="journal article" date="2014" name="Int. J. Syst. Evol. Microbiol.">
        <title>Complete genome sequence of Corynebacterium casei LMG S-19264T (=DSM 44701T), isolated from a smear-ripened cheese.</title>
        <authorList>
            <consortium name="US DOE Joint Genome Institute (JGI-PGF)"/>
            <person name="Walter F."/>
            <person name="Albersmeier A."/>
            <person name="Kalinowski J."/>
            <person name="Ruckert C."/>
        </authorList>
    </citation>
    <scope>NUCLEOTIDE SEQUENCE</scope>
    <source>
        <strain evidence="5">CGMCC 1.15360</strain>
    </source>
</reference>
<evidence type="ECO:0000259" key="4">
    <source>
        <dbReference type="PROSITE" id="PS51118"/>
    </source>
</evidence>
<dbReference type="InterPro" id="IPR036388">
    <property type="entry name" value="WH-like_DNA-bd_sf"/>
</dbReference>
<keyword evidence="2" id="KW-0238">DNA-binding</keyword>
<evidence type="ECO:0000256" key="1">
    <source>
        <dbReference type="ARBA" id="ARBA00023015"/>
    </source>
</evidence>
<protein>
    <recommendedName>
        <fullName evidence="4">HTH hxlR-type domain-containing protein</fullName>
    </recommendedName>
</protein>
<dbReference type="Gene3D" id="1.10.10.10">
    <property type="entry name" value="Winged helix-like DNA-binding domain superfamily/Winged helix DNA-binding domain"/>
    <property type="match status" value="1"/>
</dbReference>
<reference evidence="5" key="2">
    <citation type="submission" date="2020-09" db="EMBL/GenBank/DDBJ databases">
        <authorList>
            <person name="Sun Q."/>
            <person name="Zhou Y."/>
        </authorList>
    </citation>
    <scope>NUCLEOTIDE SEQUENCE</scope>
    <source>
        <strain evidence="5">CGMCC 1.15360</strain>
    </source>
</reference>
<feature type="domain" description="HTH hxlR-type" evidence="4">
    <location>
        <begin position="58"/>
        <end position="157"/>
    </location>
</feature>
<dbReference type="PANTHER" id="PTHR33204:SF39">
    <property type="entry name" value="TRANSCRIPTIONAL REGULATORY PROTEIN"/>
    <property type="match status" value="1"/>
</dbReference>
<dbReference type="InterPro" id="IPR036390">
    <property type="entry name" value="WH_DNA-bd_sf"/>
</dbReference>
<evidence type="ECO:0000313" key="6">
    <source>
        <dbReference type="Proteomes" id="UP000612349"/>
    </source>
</evidence>
<comment type="caution">
    <text evidence="5">The sequence shown here is derived from an EMBL/GenBank/DDBJ whole genome shotgun (WGS) entry which is preliminary data.</text>
</comment>
<dbReference type="PANTHER" id="PTHR33204">
    <property type="entry name" value="TRANSCRIPTIONAL REGULATOR, MARR FAMILY"/>
    <property type="match status" value="1"/>
</dbReference>
<name>A0A917E004_9SPHN</name>
<dbReference type="EMBL" id="BMIP01000014">
    <property type="protein sequence ID" value="GGD83653.1"/>
    <property type="molecule type" value="Genomic_DNA"/>
</dbReference>
<dbReference type="Proteomes" id="UP000612349">
    <property type="component" value="Unassembled WGS sequence"/>
</dbReference>
<keyword evidence="6" id="KW-1185">Reference proteome</keyword>
<evidence type="ECO:0000313" key="5">
    <source>
        <dbReference type="EMBL" id="GGD83653.1"/>
    </source>
</evidence>
<dbReference type="GO" id="GO:0003677">
    <property type="term" value="F:DNA binding"/>
    <property type="evidence" value="ECO:0007669"/>
    <property type="project" value="UniProtKB-KW"/>
</dbReference>
<evidence type="ECO:0000256" key="3">
    <source>
        <dbReference type="ARBA" id="ARBA00023163"/>
    </source>
</evidence>
<keyword evidence="1" id="KW-0805">Transcription regulation</keyword>
<accession>A0A917E004</accession>
<dbReference type="RefSeq" id="WP_229665583.1">
    <property type="nucleotide sequence ID" value="NZ_BMIP01000014.1"/>
</dbReference>
<organism evidence="5 6">
    <name type="scientific">Croceicoccus mobilis</name>
    <dbReference type="NCBI Taxonomy" id="1703339"/>
    <lineage>
        <taxon>Bacteria</taxon>
        <taxon>Pseudomonadati</taxon>
        <taxon>Pseudomonadota</taxon>
        <taxon>Alphaproteobacteria</taxon>
        <taxon>Sphingomonadales</taxon>
        <taxon>Erythrobacteraceae</taxon>
        <taxon>Croceicoccus</taxon>
    </lineage>
</organism>
<keyword evidence="3" id="KW-0804">Transcription</keyword>
<dbReference type="PROSITE" id="PS51118">
    <property type="entry name" value="HTH_HXLR"/>
    <property type="match status" value="1"/>
</dbReference>
<dbReference type="AlphaFoldDB" id="A0A917E004"/>